<accession>A0A4Y7KC13</accession>
<gene>
    <name evidence="1" type="ORF">C5167_033772</name>
</gene>
<reference evidence="1 2" key="1">
    <citation type="journal article" date="2018" name="Science">
        <title>The opium poppy genome and morphinan production.</title>
        <authorList>
            <person name="Guo L."/>
            <person name="Winzer T."/>
            <person name="Yang X."/>
            <person name="Li Y."/>
            <person name="Ning Z."/>
            <person name="He Z."/>
            <person name="Teodor R."/>
            <person name="Lu Y."/>
            <person name="Bowser T.A."/>
            <person name="Graham I.A."/>
            <person name="Ye K."/>
        </authorList>
    </citation>
    <scope>NUCLEOTIDE SEQUENCE [LARGE SCALE GENOMIC DNA]</scope>
    <source>
        <strain evidence="2">cv. HN1</strain>
        <tissue evidence="1">Leaves</tissue>
    </source>
</reference>
<protein>
    <submittedName>
        <fullName evidence="1">Uncharacterized protein</fullName>
    </submittedName>
</protein>
<sequence length="69" mass="7766">MSADFNIMWWMVQEQDCRVWGIVSENEVNQGYKGGVYMLYGSIFPCSVSAVLRALVHSTEGCSEDPKSQ</sequence>
<dbReference type="AlphaFoldDB" id="A0A4Y7KC13"/>
<dbReference type="EMBL" id="CM010721">
    <property type="protein sequence ID" value="RZC70366.1"/>
    <property type="molecule type" value="Genomic_DNA"/>
</dbReference>
<dbReference type="Proteomes" id="UP000316621">
    <property type="component" value="Chromosome 7"/>
</dbReference>
<proteinExistence type="predicted"/>
<organism evidence="1 2">
    <name type="scientific">Papaver somniferum</name>
    <name type="common">Opium poppy</name>
    <dbReference type="NCBI Taxonomy" id="3469"/>
    <lineage>
        <taxon>Eukaryota</taxon>
        <taxon>Viridiplantae</taxon>
        <taxon>Streptophyta</taxon>
        <taxon>Embryophyta</taxon>
        <taxon>Tracheophyta</taxon>
        <taxon>Spermatophyta</taxon>
        <taxon>Magnoliopsida</taxon>
        <taxon>Ranunculales</taxon>
        <taxon>Papaveraceae</taxon>
        <taxon>Papaveroideae</taxon>
        <taxon>Papaver</taxon>
    </lineage>
</organism>
<evidence type="ECO:0000313" key="1">
    <source>
        <dbReference type="EMBL" id="RZC70366.1"/>
    </source>
</evidence>
<name>A0A4Y7KC13_PAPSO</name>
<keyword evidence="2" id="KW-1185">Reference proteome</keyword>
<dbReference type="Gramene" id="RZC70366">
    <property type="protein sequence ID" value="RZC70366"/>
    <property type="gene ID" value="C5167_033772"/>
</dbReference>
<feature type="non-terminal residue" evidence="1">
    <location>
        <position position="69"/>
    </location>
</feature>
<evidence type="ECO:0000313" key="2">
    <source>
        <dbReference type="Proteomes" id="UP000316621"/>
    </source>
</evidence>